<evidence type="ECO:0000313" key="4">
    <source>
        <dbReference type="EMBL" id="KAG5679989.1"/>
    </source>
</evidence>
<gene>
    <name evidence="4" type="ORF">PVAND_009523</name>
</gene>
<accession>A0A9J6CDJ0</accession>
<dbReference type="PANTHER" id="PTHR11188:SF176">
    <property type="entry name" value="ARRESTIN DOMAIN-CONTAINING PROTEIN 1"/>
    <property type="match status" value="1"/>
</dbReference>
<dbReference type="Proteomes" id="UP001107558">
    <property type="component" value="Chromosome 1"/>
</dbReference>
<dbReference type="OrthoDB" id="2333384at2759"/>
<keyword evidence="2" id="KW-0716">Sensory transduction</keyword>
<dbReference type="GO" id="GO:0015031">
    <property type="term" value="P:protein transport"/>
    <property type="evidence" value="ECO:0007669"/>
    <property type="project" value="TreeGrafter"/>
</dbReference>
<evidence type="ECO:0000313" key="5">
    <source>
        <dbReference type="Proteomes" id="UP001107558"/>
    </source>
</evidence>
<evidence type="ECO:0000256" key="2">
    <source>
        <dbReference type="ARBA" id="ARBA00022606"/>
    </source>
</evidence>
<evidence type="ECO:0000259" key="3">
    <source>
        <dbReference type="SMART" id="SM01017"/>
    </source>
</evidence>
<dbReference type="AlphaFoldDB" id="A0A9J6CDJ0"/>
<dbReference type="GO" id="GO:0005737">
    <property type="term" value="C:cytoplasm"/>
    <property type="evidence" value="ECO:0007669"/>
    <property type="project" value="TreeGrafter"/>
</dbReference>
<dbReference type="InterPro" id="IPR011022">
    <property type="entry name" value="Arrestin_C-like"/>
</dbReference>
<dbReference type="Pfam" id="PF02752">
    <property type="entry name" value="Arrestin_C"/>
    <property type="match status" value="1"/>
</dbReference>
<dbReference type="SUPFAM" id="SSF81296">
    <property type="entry name" value="E set domains"/>
    <property type="match status" value="2"/>
</dbReference>
<protein>
    <recommendedName>
        <fullName evidence="3">Arrestin C-terminal-like domain-containing protein</fullName>
    </recommendedName>
</protein>
<dbReference type="SMART" id="SM01017">
    <property type="entry name" value="Arrestin_C"/>
    <property type="match status" value="1"/>
</dbReference>
<comment type="caution">
    <text evidence="4">The sequence shown here is derived from an EMBL/GenBank/DDBJ whole genome shotgun (WGS) entry which is preliminary data.</text>
</comment>
<sequence length="337" mass="37876">MSASSLRIETTHFNVRFENNPKGFYHPNETIQALKLSVTGIAKCAWKKNKGKKYPIYQGKQIILDYETHFFGRQDGSHIEVSVGVHLYSFTCKIPANAVSSYDGTHGSVKYKITVVLDSPAMPDVVYEVPFHVLRIESLSACPWLRRGIEVENEHQVGMLCCETLPLLVTMRVECVGYALGDTVNVNVTLCNQGPAKFKNSMISLDRVEICNSETPEQCFIRTRKVVTFHQTRNVKEFESVSYDEMLLIPDDMPVSSERNCDVFQISYEIKFTSKSTKRSKIEAFLPITIAHIPFPPETADSSSSSVDCDLQSSPVVDLPPLTRNKSEKILNEIPAV</sequence>
<dbReference type="InterPro" id="IPR011021">
    <property type="entry name" value="Arrestin-like_N"/>
</dbReference>
<dbReference type="EMBL" id="JADBJN010000001">
    <property type="protein sequence ID" value="KAG5679989.1"/>
    <property type="molecule type" value="Genomic_DNA"/>
</dbReference>
<dbReference type="InterPro" id="IPR014756">
    <property type="entry name" value="Ig_E-set"/>
</dbReference>
<dbReference type="InterPro" id="IPR050357">
    <property type="entry name" value="Arrestin_domain-protein"/>
</dbReference>
<organism evidence="4 5">
    <name type="scientific">Polypedilum vanderplanki</name>
    <name type="common">Sleeping chironomid midge</name>
    <dbReference type="NCBI Taxonomy" id="319348"/>
    <lineage>
        <taxon>Eukaryota</taxon>
        <taxon>Metazoa</taxon>
        <taxon>Ecdysozoa</taxon>
        <taxon>Arthropoda</taxon>
        <taxon>Hexapoda</taxon>
        <taxon>Insecta</taxon>
        <taxon>Pterygota</taxon>
        <taxon>Neoptera</taxon>
        <taxon>Endopterygota</taxon>
        <taxon>Diptera</taxon>
        <taxon>Nematocera</taxon>
        <taxon>Chironomoidea</taxon>
        <taxon>Chironomidae</taxon>
        <taxon>Chironominae</taxon>
        <taxon>Polypedilum</taxon>
        <taxon>Polypedilum</taxon>
    </lineage>
</organism>
<dbReference type="InterPro" id="IPR014752">
    <property type="entry name" value="Arrestin-like_C"/>
</dbReference>
<dbReference type="PANTHER" id="PTHR11188">
    <property type="entry name" value="ARRESTIN DOMAIN CONTAINING PROTEIN"/>
    <property type="match status" value="1"/>
</dbReference>
<reference evidence="4" key="1">
    <citation type="submission" date="2021-03" db="EMBL/GenBank/DDBJ databases">
        <title>Chromosome level genome of the anhydrobiotic midge Polypedilum vanderplanki.</title>
        <authorList>
            <person name="Yoshida Y."/>
            <person name="Kikawada T."/>
            <person name="Gusev O."/>
        </authorList>
    </citation>
    <scope>NUCLEOTIDE SEQUENCE</scope>
    <source>
        <strain evidence="4">NIAS01</strain>
        <tissue evidence="4">Whole body or cell culture</tissue>
    </source>
</reference>
<keyword evidence="5" id="KW-1185">Reference proteome</keyword>
<evidence type="ECO:0000256" key="1">
    <source>
        <dbReference type="ARBA" id="ARBA00005298"/>
    </source>
</evidence>
<comment type="similarity">
    <text evidence="1">Belongs to the arrestin family.</text>
</comment>
<name>A0A9J6CDJ0_POLVA</name>
<dbReference type="Gene3D" id="2.60.40.640">
    <property type="match status" value="2"/>
</dbReference>
<dbReference type="Pfam" id="PF00339">
    <property type="entry name" value="Arrestin_N"/>
    <property type="match status" value="1"/>
</dbReference>
<feature type="domain" description="Arrestin C-terminal-like" evidence="3">
    <location>
        <begin position="163"/>
        <end position="295"/>
    </location>
</feature>
<proteinExistence type="inferred from homology"/>